<dbReference type="SUPFAM" id="SSF56112">
    <property type="entry name" value="Protein kinase-like (PK-like)"/>
    <property type="match status" value="1"/>
</dbReference>
<keyword evidence="3" id="KW-1133">Transmembrane helix</keyword>
<dbReference type="CDD" id="cd14014">
    <property type="entry name" value="STKc_PknB_like"/>
    <property type="match status" value="1"/>
</dbReference>
<feature type="region of interest" description="Disordered" evidence="2">
    <location>
        <begin position="311"/>
        <end position="351"/>
    </location>
</feature>
<gene>
    <name evidence="5" type="ORF">D7003_15835</name>
</gene>
<dbReference type="GO" id="GO:0005524">
    <property type="term" value="F:ATP binding"/>
    <property type="evidence" value="ECO:0007669"/>
    <property type="project" value="UniProtKB-UniRule"/>
</dbReference>
<evidence type="ECO:0000256" key="2">
    <source>
        <dbReference type="SAM" id="MobiDB-lite"/>
    </source>
</evidence>
<evidence type="ECO:0000256" key="3">
    <source>
        <dbReference type="SAM" id="Phobius"/>
    </source>
</evidence>
<dbReference type="InterPro" id="IPR011009">
    <property type="entry name" value="Kinase-like_dom_sf"/>
</dbReference>
<feature type="domain" description="Protein kinase" evidence="4">
    <location>
        <begin position="17"/>
        <end position="280"/>
    </location>
</feature>
<keyword evidence="3" id="KW-0812">Transmembrane</keyword>
<evidence type="ECO:0000313" key="5">
    <source>
        <dbReference type="EMBL" id="RNL51597.1"/>
    </source>
</evidence>
<evidence type="ECO:0000313" key="6">
    <source>
        <dbReference type="Proteomes" id="UP000273807"/>
    </source>
</evidence>
<sequence length="591" mass="61151">MEELPEDSGGVPEVPGYDVGRRLGRGGSATVWHVIERSTGHEYALKCFDRPFSEDGTEEGMRRELRILSVLEHEHLVRAHAVVRWPDGDGGLGLLLDYAPGGTLAELLAARGRLGAGEAVTVLTPVAQVLAYLHTRGFAHGDVSPGNVLFTAHGKPMLADLGVARMVADVVGPAEAGTAGFRDPVPTDGARAGLQPERDVYSVAALGWFCLTGSAPGPTRLRPPLSLAVPDVPPDLAAALEAGLSEDRQERPSAAVLAAAIYRSAPADPVDLSVSVHPEVIPRLLTRRSLPVSAGERRIARLHGWFRSLRPGRGAGNATDRPVPARPAHPPVGRHALPGAASSAGARSGLRRRPRTAATVMALAGVVVAGLAGAWWILGGKSGQLVVVHGLPGHTAPAPSLPPPADTGGTPRRPAPTILAVPEQVPETTAAARASVPAELRDLLSAADPAAAARGLAGLRSLAFSSGDLRLLDEVNAPASGAAAADAPISTRLAETGHRLHGFSTTLTRAFESPGSDPARALLAVTAVTTPYQELNAAGTVVAEWPAGDEVRMRLALIRVHGAWRISEILADEPLTGEPSPGDPLTGEPGG</sequence>
<accession>A0A3N0BRB2</accession>
<keyword evidence="5" id="KW-0418">Kinase</keyword>
<keyword evidence="1" id="KW-0067">ATP-binding</keyword>
<dbReference type="RefSeq" id="WP_123256379.1">
    <property type="nucleotide sequence ID" value="NZ_RBED01000126.1"/>
</dbReference>
<dbReference type="PROSITE" id="PS50011">
    <property type="entry name" value="PROTEIN_KINASE_DOM"/>
    <property type="match status" value="1"/>
</dbReference>
<protein>
    <submittedName>
        <fullName evidence="5">Serine/threonine protein kinase</fullName>
    </submittedName>
</protein>
<dbReference type="Pfam" id="PF00069">
    <property type="entry name" value="Pkinase"/>
    <property type="match status" value="1"/>
</dbReference>
<dbReference type="AlphaFoldDB" id="A0A3N0BRB2"/>
<evidence type="ECO:0000256" key="1">
    <source>
        <dbReference type="PROSITE-ProRule" id="PRU10141"/>
    </source>
</evidence>
<evidence type="ECO:0000259" key="4">
    <source>
        <dbReference type="PROSITE" id="PS50011"/>
    </source>
</evidence>
<dbReference type="Gene3D" id="3.30.200.20">
    <property type="entry name" value="Phosphorylase Kinase, domain 1"/>
    <property type="match status" value="1"/>
</dbReference>
<dbReference type="PANTHER" id="PTHR44329">
    <property type="entry name" value="SERINE/THREONINE-PROTEIN KINASE TNNI3K-RELATED"/>
    <property type="match status" value="1"/>
</dbReference>
<dbReference type="EMBL" id="RBED01000126">
    <property type="protein sequence ID" value="RNL51597.1"/>
    <property type="molecule type" value="Genomic_DNA"/>
</dbReference>
<keyword evidence="3" id="KW-0472">Membrane</keyword>
<dbReference type="Proteomes" id="UP000273807">
    <property type="component" value="Unassembled WGS sequence"/>
</dbReference>
<feature type="transmembrane region" description="Helical" evidence="3">
    <location>
        <begin position="357"/>
        <end position="378"/>
    </location>
</feature>
<dbReference type="Gene3D" id="1.10.510.10">
    <property type="entry name" value="Transferase(Phosphotransferase) domain 1"/>
    <property type="match status" value="1"/>
</dbReference>
<keyword evidence="6" id="KW-1185">Reference proteome</keyword>
<feature type="compositionally biased region" description="Low complexity" evidence="2">
    <location>
        <begin position="331"/>
        <end position="348"/>
    </location>
</feature>
<dbReference type="InterPro" id="IPR017441">
    <property type="entry name" value="Protein_kinase_ATP_BS"/>
</dbReference>
<feature type="binding site" evidence="1">
    <location>
        <position position="46"/>
    </location>
    <ligand>
        <name>ATP</name>
        <dbReference type="ChEBI" id="CHEBI:30616"/>
    </ligand>
</feature>
<proteinExistence type="predicted"/>
<dbReference type="InterPro" id="IPR000719">
    <property type="entry name" value="Prot_kinase_dom"/>
</dbReference>
<keyword evidence="5" id="KW-0723">Serine/threonine-protein kinase</keyword>
<feature type="region of interest" description="Disordered" evidence="2">
    <location>
        <begin position="572"/>
        <end position="591"/>
    </location>
</feature>
<dbReference type="PROSITE" id="PS00107">
    <property type="entry name" value="PROTEIN_KINASE_ATP"/>
    <property type="match status" value="1"/>
</dbReference>
<dbReference type="OrthoDB" id="3778994at2"/>
<name>A0A3N0BRB2_9MICC</name>
<keyword evidence="1" id="KW-0547">Nucleotide-binding</keyword>
<keyword evidence="5" id="KW-0808">Transferase</keyword>
<dbReference type="GO" id="GO:0004674">
    <property type="term" value="F:protein serine/threonine kinase activity"/>
    <property type="evidence" value="ECO:0007669"/>
    <property type="project" value="UniProtKB-KW"/>
</dbReference>
<comment type="caution">
    <text evidence="5">The sequence shown here is derived from an EMBL/GenBank/DDBJ whole genome shotgun (WGS) entry which is preliminary data.</text>
</comment>
<organism evidence="5 6">
    <name type="scientific">Arthrobacter oryzae</name>
    <dbReference type="NCBI Taxonomy" id="409290"/>
    <lineage>
        <taxon>Bacteria</taxon>
        <taxon>Bacillati</taxon>
        <taxon>Actinomycetota</taxon>
        <taxon>Actinomycetes</taxon>
        <taxon>Micrococcales</taxon>
        <taxon>Micrococcaceae</taxon>
        <taxon>Arthrobacter</taxon>
    </lineage>
</organism>
<dbReference type="InterPro" id="IPR051681">
    <property type="entry name" value="Ser/Thr_Kinases-Pseudokinases"/>
</dbReference>
<reference evidence="5 6" key="1">
    <citation type="submission" date="2018-10" db="EMBL/GenBank/DDBJ databases">
        <title>Genome sequencing of Arthrobacter oryzae TNB02.</title>
        <authorList>
            <person name="Cho Y.-J."/>
            <person name="Cho A."/>
            <person name="Kim O.-S."/>
        </authorList>
    </citation>
    <scope>NUCLEOTIDE SEQUENCE [LARGE SCALE GENOMIC DNA]</scope>
    <source>
        <strain evidence="5 6">TNB02</strain>
    </source>
</reference>